<accession>A0A8J8NUK0</accession>
<feature type="region of interest" description="Disordered" evidence="3">
    <location>
        <begin position="214"/>
        <end position="260"/>
    </location>
</feature>
<proteinExistence type="predicted"/>
<dbReference type="InterPro" id="IPR000008">
    <property type="entry name" value="C2_dom"/>
</dbReference>
<dbReference type="SUPFAM" id="SSF49562">
    <property type="entry name" value="C2 domain (Calcium/lipid-binding domain, CaLB)"/>
    <property type="match status" value="1"/>
</dbReference>
<comment type="caution">
    <text evidence="5">The sequence shown here is derived from an EMBL/GenBank/DDBJ whole genome shotgun (WGS) entry which is preliminary data.</text>
</comment>
<keyword evidence="2" id="KW-0106">Calcium</keyword>
<dbReference type="Gene3D" id="2.60.40.150">
    <property type="entry name" value="C2 domain"/>
    <property type="match status" value="1"/>
</dbReference>
<name>A0A8J8NUK0_HALGN</name>
<evidence type="ECO:0000313" key="5">
    <source>
        <dbReference type="EMBL" id="TNV81882.1"/>
    </source>
</evidence>
<feature type="compositionally biased region" description="Polar residues" evidence="3">
    <location>
        <begin position="145"/>
        <end position="157"/>
    </location>
</feature>
<evidence type="ECO:0000256" key="1">
    <source>
        <dbReference type="ARBA" id="ARBA00022723"/>
    </source>
</evidence>
<sequence>MILKQFDKVLKNSKLSMRIIKADINKGVDLVGDMRPFIVFKCKEDQFISKPAIVSGHNPEWNETFEMKIESLQDQVVIQLCEKDWSQRYVIGQISLTVHDLAVKTGNIQWILLTRLGQQTCELMIWSKLYAEEDQRGVILPQLKDSPNSQINNNSKRTQPDVRQSRIYPPESLEVKRPTLKSSIQLNSTPITSAGLQILESKPTFSQNKMGMRMQTIRKKPPSSSASSAKKGSTKRKNKDSDSDCLEEDEDEGSDEFDDVHDLKKKMEARKGNDMICSQTTLKEILKNSDAFQSRTSVVEVFCKRKW</sequence>
<evidence type="ECO:0000256" key="2">
    <source>
        <dbReference type="ARBA" id="ARBA00022837"/>
    </source>
</evidence>
<evidence type="ECO:0000259" key="4">
    <source>
        <dbReference type="PROSITE" id="PS50004"/>
    </source>
</evidence>
<dbReference type="AlphaFoldDB" id="A0A8J8NUK0"/>
<dbReference type="Pfam" id="PF00168">
    <property type="entry name" value="C2"/>
    <property type="match status" value="1"/>
</dbReference>
<evidence type="ECO:0000256" key="3">
    <source>
        <dbReference type="SAM" id="MobiDB-lite"/>
    </source>
</evidence>
<dbReference type="InterPro" id="IPR035892">
    <property type="entry name" value="C2_domain_sf"/>
</dbReference>
<keyword evidence="6" id="KW-1185">Reference proteome</keyword>
<evidence type="ECO:0000313" key="6">
    <source>
        <dbReference type="Proteomes" id="UP000785679"/>
    </source>
</evidence>
<keyword evidence="1" id="KW-0479">Metal-binding</keyword>
<feature type="compositionally biased region" description="Low complexity" evidence="3">
    <location>
        <begin position="222"/>
        <end position="231"/>
    </location>
</feature>
<dbReference type="PANTHER" id="PTHR46502">
    <property type="entry name" value="C2 DOMAIN-CONTAINING"/>
    <property type="match status" value="1"/>
</dbReference>
<protein>
    <recommendedName>
        <fullName evidence="4">C2 domain-containing protein</fullName>
    </recommendedName>
</protein>
<dbReference type="EMBL" id="RRYP01005616">
    <property type="protein sequence ID" value="TNV81882.1"/>
    <property type="molecule type" value="Genomic_DNA"/>
</dbReference>
<dbReference type="PANTHER" id="PTHR46502:SF2">
    <property type="entry name" value="16 KDA PHLOEM PROTEIN 2"/>
    <property type="match status" value="1"/>
</dbReference>
<feature type="domain" description="C2" evidence="4">
    <location>
        <begin position="1"/>
        <end position="111"/>
    </location>
</feature>
<feature type="compositionally biased region" description="Acidic residues" evidence="3">
    <location>
        <begin position="243"/>
        <end position="259"/>
    </location>
</feature>
<dbReference type="SMART" id="SM00239">
    <property type="entry name" value="C2"/>
    <property type="match status" value="1"/>
</dbReference>
<dbReference type="OrthoDB" id="312957at2759"/>
<reference evidence="5" key="1">
    <citation type="submission" date="2019-06" db="EMBL/GenBank/DDBJ databases">
        <authorList>
            <person name="Zheng W."/>
        </authorList>
    </citation>
    <scope>NUCLEOTIDE SEQUENCE</scope>
    <source>
        <strain evidence="5">QDHG01</strain>
    </source>
</reference>
<organism evidence="5 6">
    <name type="scientific">Halteria grandinella</name>
    <dbReference type="NCBI Taxonomy" id="5974"/>
    <lineage>
        <taxon>Eukaryota</taxon>
        <taxon>Sar</taxon>
        <taxon>Alveolata</taxon>
        <taxon>Ciliophora</taxon>
        <taxon>Intramacronucleata</taxon>
        <taxon>Spirotrichea</taxon>
        <taxon>Stichotrichia</taxon>
        <taxon>Sporadotrichida</taxon>
        <taxon>Halteriidae</taxon>
        <taxon>Halteria</taxon>
    </lineage>
</organism>
<gene>
    <name evidence="5" type="ORF">FGO68_gene16735</name>
</gene>
<dbReference type="Proteomes" id="UP000785679">
    <property type="component" value="Unassembled WGS sequence"/>
</dbReference>
<feature type="region of interest" description="Disordered" evidence="3">
    <location>
        <begin position="143"/>
        <end position="174"/>
    </location>
</feature>
<dbReference type="CDD" id="cd00030">
    <property type="entry name" value="C2"/>
    <property type="match status" value="1"/>
</dbReference>
<dbReference type="PROSITE" id="PS50004">
    <property type="entry name" value="C2"/>
    <property type="match status" value="1"/>
</dbReference>
<dbReference type="GO" id="GO:0046872">
    <property type="term" value="F:metal ion binding"/>
    <property type="evidence" value="ECO:0007669"/>
    <property type="project" value="UniProtKB-KW"/>
</dbReference>